<evidence type="ECO:0000256" key="1">
    <source>
        <dbReference type="ARBA" id="ARBA00002355"/>
    </source>
</evidence>
<evidence type="ECO:0000256" key="4">
    <source>
        <dbReference type="ARBA" id="ARBA00011141"/>
    </source>
</evidence>
<feature type="compositionally biased region" description="Polar residues" evidence="8">
    <location>
        <begin position="33"/>
        <end position="55"/>
    </location>
</feature>
<feature type="region of interest" description="Disordered" evidence="8">
    <location>
        <begin position="1"/>
        <end position="62"/>
    </location>
</feature>
<accession>A0A9P0QKL3</accession>
<evidence type="ECO:0000256" key="2">
    <source>
        <dbReference type="ARBA" id="ARBA00004123"/>
    </source>
</evidence>
<evidence type="ECO:0000259" key="9">
    <source>
        <dbReference type="Pfam" id="PF12333"/>
    </source>
</evidence>
<dbReference type="GO" id="GO:0120330">
    <property type="term" value="C:rixosome complex"/>
    <property type="evidence" value="ECO:0007669"/>
    <property type="project" value="UniProtKB-UniRule"/>
</dbReference>
<reference evidence="10" key="1">
    <citation type="submission" date="2022-03" db="EMBL/GenBank/DDBJ databases">
        <authorList>
            <person name="Legras J.-L."/>
            <person name="Devillers H."/>
            <person name="Grondin C."/>
        </authorList>
    </citation>
    <scope>NUCLEOTIDE SEQUENCE</scope>
    <source>
        <strain evidence="10">CLIB 1423</strain>
    </source>
</reference>
<keyword evidence="11" id="KW-1185">Reference proteome</keyword>
<keyword evidence="7" id="KW-0690">Ribosome biogenesis</keyword>
<feature type="domain" description="Pre-rRNA-processing protein Ipi1 N-terminal" evidence="9">
    <location>
        <begin position="137"/>
        <end position="235"/>
    </location>
</feature>
<comment type="caution">
    <text evidence="10">The sequence shown here is derived from an EMBL/GenBank/DDBJ whole genome shotgun (WGS) entry which is preliminary data.</text>
</comment>
<proteinExistence type="inferred from homology"/>
<comment type="function">
    <text evidence="1 7">Component of the RIX1 complex required for processing of ITS2 sequences from 35S pre-rRNA.</text>
</comment>
<dbReference type="GO" id="GO:0005634">
    <property type="term" value="C:nucleus"/>
    <property type="evidence" value="ECO:0007669"/>
    <property type="project" value="UniProtKB-SubCell"/>
</dbReference>
<dbReference type="Proteomes" id="UP000837801">
    <property type="component" value="Unassembled WGS sequence"/>
</dbReference>
<comment type="subunit">
    <text evidence="4">Component of the RIX1 complex, composed of IPI1, RIX1/IPI2 and IPI3 in a 1:2:2 stoichiometry. The complex interacts (via RIX1) with MDN1 (via its hexameric AAA ATPase ring) and the pre-60S ribosome particles.</text>
</comment>
<dbReference type="GO" id="GO:0006364">
    <property type="term" value="P:rRNA processing"/>
    <property type="evidence" value="ECO:0007669"/>
    <property type="project" value="UniProtKB-UniRule"/>
</dbReference>
<organism evidence="10 11">
    <name type="scientific">[Candida] railenensis</name>
    <dbReference type="NCBI Taxonomy" id="45579"/>
    <lineage>
        <taxon>Eukaryota</taxon>
        <taxon>Fungi</taxon>
        <taxon>Dikarya</taxon>
        <taxon>Ascomycota</taxon>
        <taxon>Saccharomycotina</taxon>
        <taxon>Pichiomycetes</taxon>
        <taxon>Debaryomycetaceae</taxon>
        <taxon>Kurtzmaniella</taxon>
    </lineage>
</organism>
<gene>
    <name evidence="10" type="primary">IPI1</name>
    <name evidence="10" type="ORF">CLIB1423_01S08350</name>
</gene>
<keyword evidence="6 7" id="KW-0539">Nucleus</keyword>
<dbReference type="InterPro" id="IPR016024">
    <property type="entry name" value="ARM-type_fold"/>
</dbReference>
<evidence type="ECO:0000256" key="7">
    <source>
        <dbReference type="RuleBase" id="RU368021"/>
    </source>
</evidence>
<dbReference type="AlphaFoldDB" id="A0A9P0QKL3"/>
<comment type="subcellular location">
    <subcellularLocation>
        <location evidence="2 7">Nucleus</location>
    </subcellularLocation>
</comment>
<comment type="similarity">
    <text evidence="3 7">Belongs to the IPI1/TEX10 family.</text>
</comment>
<sequence length="373" mass="41345">MGSKRKKTEKQKDFVKKKLKVGKTAAKPDNHTDTSFSSRAISLPNQSLNRKQTSDSLDDKKREEVDITHHLSLVKHHASTTRKEVLSYVEQHLPSNPSLYKNIITSCVPLIVDSSQSVRNQLSSLLIACAKNKPGLLDLHLKSIILFIHSAMTHIQPDIRNSSSVKFLAVLVDYSGSSLVRSYFIKTLKSFFTLLAWTLDDNKKSISLAITTSSATGGSTKKARIGHLLVLRKFLAVALFPNDEDLNGSKVIDISNTCMIHPLSGKYLIPSSSRPYAPLKLFAKEMKTKSSSTQNTTNSSSTGIDDGSFSLHDLSTLSTEDLETRRKVFNDVFLKPMVKNLNNFIKEGGEVGREANSILALIEKLKAETKIEK</sequence>
<evidence type="ECO:0000256" key="5">
    <source>
        <dbReference type="ARBA" id="ARBA00022552"/>
    </source>
</evidence>
<evidence type="ECO:0000256" key="8">
    <source>
        <dbReference type="SAM" id="MobiDB-lite"/>
    </source>
</evidence>
<dbReference type="PANTHER" id="PTHR16056">
    <property type="entry name" value="REGULATOR OF MICROTUBULE DYNAMICS PROTEIN"/>
    <property type="match status" value="1"/>
</dbReference>
<name>A0A9P0QKL3_9ASCO</name>
<dbReference type="EMBL" id="CAKXYY010000001">
    <property type="protein sequence ID" value="CAH2350360.1"/>
    <property type="molecule type" value="Genomic_DNA"/>
</dbReference>
<dbReference type="Pfam" id="PF12333">
    <property type="entry name" value="Ipi1_N"/>
    <property type="match status" value="1"/>
</dbReference>
<dbReference type="OrthoDB" id="361362at2759"/>
<dbReference type="SUPFAM" id="SSF48371">
    <property type="entry name" value="ARM repeat"/>
    <property type="match status" value="1"/>
</dbReference>
<evidence type="ECO:0000313" key="10">
    <source>
        <dbReference type="EMBL" id="CAH2350360.1"/>
    </source>
</evidence>
<evidence type="ECO:0000256" key="3">
    <source>
        <dbReference type="ARBA" id="ARBA00006427"/>
    </source>
</evidence>
<dbReference type="PANTHER" id="PTHR16056:SF2">
    <property type="entry name" value="TESTIS-EXPRESSED PROTEIN 10"/>
    <property type="match status" value="1"/>
</dbReference>
<dbReference type="InterPro" id="IPR024679">
    <property type="entry name" value="Ipi1_N"/>
</dbReference>
<protein>
    <recommendedName>
        <fullName evidence="7">Pre-rRNA-processing protein</fullName>
    </recommendedName>
</protein>
<keyword evidence="5 7" id="KW-0698">rRNA processing</keyword>
<evidence type="ECO:0000256" key="6">
    <source>
        <dbReference type="ARBA" id="ARBA00023242"/>
    </source>
</evidence>
<evidence type="ECO:0000313" key="11">
    <source>
        <dbReference type="Proteomes" id="UP000837801"/>
    </source>
</evidence>